<dbReference type="Pfam" id="PF04551">
    <property type="entry name" value="GcpE"/>
    <property type="match status" value="1"/>
</dbReference>
<keyword evidence="6 7" id="KW-0414">Isoprene biosynthesis</keyword>
<feature type="binding site" evidence="7">
    <location>
        <position position="268"/>
    </location>
    <ligand>
        <name>[4Fe-4S] cluster</name>
        <dbReference type="ChEBI" id="CHEBI:49883"/>
    </ligand>
</feature>
<dbReference type="PANTHER" id="PTHR30454:SF0">
    <property type="entry name" value="4-HYDROXY-3-METHYLBUT-2-EN-1-YL DIPHOSPHATE SYNTHASE (FERREDOXIN), CHLOROPLASTIC"/>
    <property type="match status" value="1"/>
</dbReference>
<evidence type="ECO:0000256" key="7">
    <source>
        <dbReference type="HAMAP-Rule" id="MF_00159"/>
    </source>
</evidence>
<dbReference type="GO" id="GO:0019288">
    <property type="term" value="P:isopentenyl diphosphate biosynthetic process, methylerythritol 4-phosphate pathway"/>
    <property type="evidence" value="ECO:0007669"/>
    <property type="project" value="UniProtKB-UniRule"/>
</dbReference>
<feature type="domain" description="IspG TIM-barrel" evidence="8">
    <location>
        <begin position="10"/>
        <end position="250"/>
    </location>
</feature>
<dbReference type="UniPathway" id="UPA00056">
    <property type="reaction ID" value="UER00096"/>
</dbReference>
<evidence type="ECO:0000256" key="5">
    <source>
        <dbReference type="ARBA" id="ARBA00023014"/>
    </source>
</evidence>
<dbReference type="PIRSF" id="PIRSF004640">
    <property type="entry name" value="IspG"/>
    <property type="match status" value="1"/>
</dbReference>
<comment type="caution">
    <text evidence="10">The sequence shown here is derived from an EMBL/GenBank/DDBJ whole genome shotgun (WGS) entry which is preliminary data.</text>
</comment>
<dbReference type="Proteomes" id="UP000319619">
    <property type="component" value="Unassembled WGS sequence"/>
</dbReference>
<dbReference type="PANTHER" id="PTHR30454">
    <property type="entry name" value="4-HYDROXY-3-METHYLBUT-2-EN-1-YL DIPHOSPHATE SYNTHASE"/>
    <property type="match status" value="1"/>
</dbReference>
<comment type="catalytic activity">
    <reaction evidence="7">
        <text>(2E)-4-hydroxy-3-methylbut-2-enyl diphosphate + oxidized [flavodoxin] + H2O + 2 H(+) = 2-C-methyl-D-erythritol 2,4-cyclic diphosphate + reduced [flavodoxin]</text>
        <dbReference type="Rhea" id="RHEA:43604"/>
        <dbReference type="Rhea" id="RHEA-COMP:10622"/>
        <dbReference type="Rhea" id="RHEA-COMP:10623"/>
        <dbReference type="ChEBI" id="CHEBI:15377"/>
        <dbReference type="ChEBI" id="CHEBI:15378"/>
        <dbReference type="ChEBI" id="CHEBI:57618"/>
        <dbReference type="ChEBI" id="CHEBI:58210"/>
        <dbReference type="ChEBI" id="CHEBI:58483"/>
        <dbReference type="ChEBI" id="CHEBI:128753"/>
        <dbReference type="EC" id="1.17.7.3"/>
    </reaction>
</comment>
<keyword evidence="2 7" id="KW-0479">Metal-binding</keyword>
<feature type="domain" description="IspG C-terminal" evidence="9">
    <location>
        <begin position="265"/>
        <end position="351"/>
    </location>
</feature>
<dbReference type="EMBL" id="NJBN01000003">
    <property type="protein sequence ID" value="TKJ41011.1"/>
    <property type="molecule type" value="Genomic_DNA"/>
</dbReference>
<feature type="binding site" evidence="7">
    <location>
        <position position="271"/>
    </location>
    <ligand>
        <name>[4Fe-4S] cluster</name>
        <dbReference type="ChEBI" id="CHEBI:49883"/>
    </ligand>
</feature>
<dbReference type="SUPFAM" id="SSF56014">
    <property type="entry name" value="Nitrite and sulphite reductase 4Fe-4S domain-like"/>
    <property type="match status" value="1"/>
</dbReference>
<evidence type="ECO:0000256" key="1">
    <source>
        <dbReference type="ARBA" id="ARBA00022485"/>
    </source>
</evidence>
<reference evidence="10 11" key="1">
    <citation type="submission" date="2017-06" db="EMBL/GenBank/DDBJ databases">
        <title>Novel microbial phyla capable of carbon fixation and sulfur reduction in deep-sea sediments.</title>
        <authorList>
            <person name="Huang J."/>
            <person name="Baker B."/>
            <person name="Wang Y."/>
        </authorList>
    </citation>
    <scope>NUCLEOTIDE SEQUENCE [LARGE SCALE GENOMIC DNA]</scope>
    <source>
        <strain evidence="10">B3_LCP</strain>
    </source>
</reference>
<dbReference type="InterPro" id="IPR016425">
    <property type="entry name" value="IspG_bac"/>
</dbReference>
<name>A0A532V1D5_UNCL8</name>
<feature type="binding site" evidence="7">
    <location>
        <position position="310"/>
    </location>
    <ligand>
        <name>[4Fe-4S] cluster</name>
        <dbReference type="ChEBI" id="CHEBI:49883"/>
    </ligand>
</feature>
<protein>
    <recommendedName>
        <fullName evidence="7">4-hydroxy-3-methylbut-2-en-1-yl diphosphate synthase (flavodoxin)</fullName>
        <ecNumber evidence="7">1.17.7.3</ecNumber>
    </recommendedName>
    <alternativeName>
        <fullName evidence="7">1-hydroxy-2-methyl-2-(E)-butenyl 4-diphosphate synthase</fullName>
    </alternativeName>
</protein>
<gene>
    <name evidence="7" type="primary">ispG</name>
    <name evidence="10" type="ORF">CEE37_04930</name>
</gene>
<dbReference type="NCBIfam" id="TIGR00612">
    <property type="entry name" value="ispG_gcpE"/>
    <property type="match status" value="1"/>
</dbReference>
<keyword evidence="5 7" id="KW-0411">Iron-sulfur</keyword>
<evidence type="ECO:0000256" key="6">
    <source>
        <dbReference type="ARBA" id="ARBA00023229"/>
    </source>
</evidence>
<dbReference type="InterPro" id="IPR058579">
    <property type="entry name" value="IspG_C"/>
</dbReference>
<evidence type="ECO:0000313" key="11">
    <source>
        <dbReference type="Proteomes" id="UP000319619"/>
    </source>
</evidence>
<dbReference type="InterPro" id="IPR011005">
    <property type="entry name" value="Dihydropteroate_synth-like_sf"/>
</dbReference>
<dbReference type="GO" id="GO:0046429">
    <property type="term" value="F:4-hydroxy-3-methylbut-2-en-1-yl diphosphate synthase activity (ferredoxin)"/>
    <property type="evidence" value="ECO:0007669"/>
    <property type="project" value="UniProtKB-UniRule"/>
</dbReference>
<evidence type="ECO:0000259" key="8">
    <source>
        <dbReference type="Pfam" id="PF04551"/>
    </source>
</evidence>
<sequence>MPQMIQRRVTKRITVRGLGLGGDEPVRVQSMTSTHTTDIRATIDQIKQMEAVGCELVRLAVPDNLAVEAFAEIRQQTDLPLIADIHFDYRLALAVMDAGADKIRFNPGNIGGPDRALIIAKQAAQHGIPLRIGVNSGSVEDALLEKYGGPTPEALVESALRHIELLSTVHDIQLVLSLKASDVFTAVMAYRSISEKTDWPLHVGITEAGTPFSGAIRSAVGIGTLLAEGIGDTLRVSLTGSVIEEIRVAWEILRCLGLRQRGVTLISCPTCGRTDVDLIPIALQVEEKLKSIREPIKVAVMGCAVNGPGEAREADVGVACGKEEGLIFRGGEIVRKVPEASIVKELLSEIERFRRELQAAAG</sequence>
<dbReference type="Pfam" id="PF26540">
    <property type="entry name" value="GcpE_C"/>
    <property type="match status" value="1"/>
</dbReference>
<dbReference type="SUPFAM" id="SSF51604">
    <property type="entry name" value="Enolase C-terminal domain-like"/>
    <property type="match status" value="1"/>
</dbReference>
<dbReference type="InterPro" id="IPR045854">
    <property type="entry name" value="NO2/SO3_Rdtase_4Fe4S_sf"/>
</dbReference>
<dbReference type="InterPro" id="IPR004588">
    <property type="entry name" value="IspG_bac-typ"/>
</dbReference>
<feature type="binding site" evidence="7">
    <location>
        <position position="303"/>
    </location>
    <ligand>
        <name>[4Fe-4S] cluster</name>
        <dbReference type="ChEBI" id="CHEBI:49883"/>
    </ligand>
</feature>
<evidence type="ECO:0000313" key="10">
    <source>
        <dbReference type="EMBL" id="TKJ41011.1"/>
    </source>
</evidence>
<dbReference type="GO" id="GO:0051539">
    <property type="term" value="F:4 iron, 4 sulfur cluster binding"/>
    <property type="evidence" value="ECO:0007669"/>
    <property type="project" value="UniProtKB-UniRule"/>
</dbReference>
<keyword evidence="3 7" id="KW-0560">Oxidoreductase</keyword>
<evidence type="ECO:0000256" key="4">
    <source>
        <dbReference type="ARBA" id="ARBA00023004"/>
    </source>
</evidence>
<dbReference type="GO" id="GO:0016114">
    <property type="term" value="P:terpenoid biosynthetic process"/>
    <property type="evidence" value="ECO:0007669"/>
    <property type="project" value="InterPro"/>
</dbReference>
<dbReference type="AlphaFoldDB" id="A0A532V1D5"/>
<dbReference type="InterPro" id="IPR036849">
    <property type="entry name" value="Enolase-like_C_sf"/>
</dbReference>
<dbReference type="NCBIfam" id="NF001540">
    <property type="entry name" value="PRK00366.1"/>
    <property type="match status" value="1"/>
</dbReference>
<dbReference type="Gene3D" id="3.20.20.20">
    <property type="entry name" value="Dihydropteroate synthase-like"/>
    <property type="match status" value="1"/>
</dbReference>
<evidence type="ECO:0000256" key="3">
    <source>
        <dbReference type="ARBA" id="ARBA00023002"/>
    </source>
</evidence>
<dbReference type="GO" id="GO:0005506">
    <property type="term" value="F:iron ion binding"/>
    <property type="evidence" value="ECO:0007669"/>
    <property type="project" value="InterPro"/>
</dbReference>
<comment type="cofactor">
    <cofactor evidence="7">
        <name>[4Fe-4S] cluster</name>
        <dbReference type="ChEBI" id="CHEBI:49883"/>
    </cofactor>
    <text evidence="7">Binds 1 [4Fe-4S] cluster.</text>
</comment>
<dbReference type="FunFam" id="3.30.413.10:FF:000005">
    <property type="entry name" value="4-hydroxy-3-methylbut-2-en-1-yl diphosphate synthase (flavodoxin)"/>
    <property type="match status" value="1"/>
</dbReference>
<organism evidence="10 11">
    <name type="scientific">candidate division LCP-89 bacterium B3_LCP</name>
    <dbReference type="NCBI Taxonomy" id="2012998"/>
    <lineage>
        <taxon>Bacteria</taxon>
        <taxon>Pseudomonadati</taxon>
        <taxon>Bacteria division LCP-89</taxon>
    </lineage>
</organism>
<comment type="function">
    <text evidence="7">Converts 2C-methyl-D-erythritol 2,4-cyclodiphosphate (ME-2,4cPP) into 1-hydroxy-2-methyl-2-(E)-butenyl 4-diphosphate.</text>
</comment>
<keyword evidence="4 7" id="KW-0408">Iron</keyword>
<evidence type="ECO:0000259" key="9">
    <source>
        <dbReference type="Pfam" id="PF26540"/>
    </source>
</evidence>
<dbReference type="EC" id="1.17.7.3" evidence="7"/>
<comment type="similarity">
    <text evidence="7">Belongs to the IspG family.</text>
</comment>
<evidence type="ECO:0000256" key="2">
    <source>
        <dbReference type="ARBA" id="ARBA00022723"/>
    </source>
</evidence>
<proteinExistence type="inferred from homology"/>
<accession>A0A532V1D5</accession>
<keyword evidence="1 7" id="KW-0004">4Fe-4S</keyword>
<dbReference type="GO" id="GO:0141197">
    <property type="term" value="F:4-hydroxy-3-methylbut-2-enyl-diphosphate synthase activity (flavodoxin)"/>
    <property type="evidence" value="ECO:0007669"/>
    <property type="project" value="UniProtKB-EC"/>
</dbReference>
<dbReference type="InterPro" id="IPR058578">
    <property type="entry name" value="IspG_TIM"/>
</dbReference>
<dbReference type="FunFam" id="3.20.20.20:FF:000001">
    <property type="entry name" value="4-hydroxy-3-methylbut-2-en-1-yl diphosphate synthase (flavodoxin)"/>
    <property type="match status" value="1"/>
</dbReference>
<comment type="pathway">
    <text evidence="7">Isoprenoid biosynthesis; isopentenyl diphosphate biosynthesis via DXP pathway; isopentenyl diphosphate from 1-deoxy-D-xylulose 5-phosphate: step 5/6.</text>
</comment>
<dbReference type="Gene3D" id="3.30.413.10">
    <property type="entry name" value="Sulfite Reductase Hemoprotein, domain 1"/>
    <property type="match status" value="1"/>
</dbReference>
<dbReference type="HAMAP" id="MF_00159">
    <property type="entry name" value="IspG"/>
    <property type="match status" value="1"/>
</dbReference>